<comment type="caution">
    <text evidence="2">The sequence shown here is derived from an EMBL/GenBank/DDBJ whole genome shotgun (WGS) entry which is preliminary data.</text>
</comment>
<organism evidence="2 3">
    <name type="scientific">Hibiscus sabdariffa</name>
    <name type="common">roselle</name>
    <dbReference type="NCBI Taxonomy" id="183260"/>
    <lineage>
        <taxon>Eukaryota</taxon>
        <taxon>Viridiplantae</taxon>
        <taxon>Streptophyta</taxon>
        <taxon>Embryophyta</taxon>
        <taxon>Tracheophyta</taxon>
        <taxon>Spermatophyta</taxon>
        <taxon>Magnoliopsida</taxon>
        <taxon>eudicotyledons</taxon>
        <taxon>Gunneridae</taxon>
        <taxon>Pentapetalae</taxon>
        <taxon>rosids</taxon>
        <taxon>malvids</taxon>
        <taxon>Malvales</taxon>
        <taxon>Malvaceae</taxon>
        <taxon>Malvoideae</taxon>
        <taxon>Hibiscus</taxon>
    </lineage>
</organism>
<name>A0ABR2BIF2_9ROSI</name>
<proteinExistence type="predicted"/>
<evidence type="ECO:0000256" key="1">
    <source>
        <dbReference type="SAM" id="MobiDB-lite"/>
    </source>
</evidence>
<feature type="region of interest" description="Disordered" evidence="1">
    <location>
        <begin position="100"/>
        <end position="132"/>
    </location>
</feature>
<feature type="compositionally biased region" description="Low complexity" evidence="1">
    <location>
        <begin position="185"/>
        <end position="197"/>
    </location>
</feature>
<accession>A0ABR2BIF2</accession>
<reference evidence="2 3" key="1">
    <citation type="journal article" date="2024" name="G3 (Bethesda)">
        <title>Genome assembly of Hibiscus sabdariffa L. provides insights into metabolisms of medicinal natural products.</title>
        <authorList>
            <person name="Kim T."/>
        </authorList>
    </citation>
    <scope>NUCLEOTIDE SEQUENCE [LARGE SCALE GENOMIC DNA]</scope>
    <source>
        <strain evidence="2">TK-2024</strain>
        <tissue evidence="2">Old leaves</tissue>
    </source>
</reference>
<feature type="compositionally biased region" description="Low complexity" evidence="1">
    <location>
        <begin position="150"/>
        <end position="169"/>
    </location>
</feature>
<dbReference type="EMBL" id="JBBPBM010000114">
    <property type="protein sequence ID" value="KAK8506783.1"/>
    <property type="molecule type" value="Genomic_DNA"/>
</dbReference>
<gene>
    <name evidence="2" type="ORF">V6N12_002227</name>
</gene>
<evidence type="ECO:0000313" key="3">
    <source>
        <dbReference type="Proteomes" id="UP001472677"/>
    </source>
</evidence>
<evidence type="ECO:0000313" key="2">
    <source>
        <dbReference type="EMBL" id="KAK8506783.1"/>
    </source>
</evidence>
<protein>
    <submittedName>
        <fullName evidence="2">Uncharacterized protein</fullName>
    </submittedName>
</protein>
<dbReference type="Proteomes" id="UP001472677">
    <property type="component" value="Unassembled WGS sequence"/>
</dbReference>
<keyword evidence="3" id="KW-1185">Reference proteome</keyword>
<sequence>MPSVFGSIPLVLGVERLWNVTSFVPRAISLGAGRGDGVVEATKSVSCSARDIVVASADVLLSVGSGASTNEISVACEGSREFSNDPHSHILFIGSCSSTTDGEHSVGPKPQTSSVAPTSGVGHGVPEDEGREIPEILLLVSKPQTDARNGDSSASTSPPTPLPVSTGPGNQRYLFSPSPTPSPLFSPSVSSNDSAASLPLLHHDPNLIQARVTSAFSLDRKDPDELPHKSSSCLWDL</sequence>
<feature type="region of interest" description="Disordered" evidence="1">
    <location>
        <begin position="145"/>
        <end position="197"/>
    </location>
</feature>